<evidence type="ECO:0000313" key="3">
    <source>
        <dbReference type="Proteomes" id="UP000643207"/>
    </source>
</evidence>
<dbReference type="Proteomes" id="UP000643207">
    <property type="component" value="Unassembled WGS sequence"/>
</dbReference>
<comment type="caution">
    <text evidence="2">The sequence shown here is derived from an EMBL/GenBank/DDBJ whole genome shotgun (WGS) entry which is preliminary data.</text>
</comment>
<evidence type="ECO:0000259" key="1">
    <source>
        <dbReference type="Pfam" id="PF01965"/>
    </source>
</evidence>
<dbReference type="CDD" id="cd03139">
    <property type="entry name" value="GATase1_PfpI_2"/>
    <property type="match status" value="1"/>
</dbReference>
<dbReference type="SUPFAM" id="SSF52317">
    <property type="entry name" value="Class I glutamine amidotransferase-like"/>
    <property type="match status" value="1"/>
</dbReference>
<protein>
    <submittedName>
        <fullName evidence="2">DJ-1/PfpI family protein</fullName>
    </submittedName>
</protein>
<dbReference type="PANTHER" id="PTHR43130">
    <property type="entry name" value="ARAC-FAMILY TRANSCRIPTIONAL REGULATOR"/>
    <property type="match status" value="1"/>
</dbReference>
<gene>
    <name evidence="2" type="ORF">JI742_11695</name>
</gene>
<accession>A0A9X0XF26</accession>
<proteinExistence type="predicted"/>
<dbReference type="GO" id="GO:0006355">
    <property type="term" value="P:regulation of DNA-templated transcription"/>
    <property type="evidence" value="ECO:0007669"/>
    <property type="project" value="TreeGrafter"/>
</dbReference>
<reference evidence="2 3" key="1">
    <citation type="submission" date="2021-01" db="EMBL/GenBank/DDBJ databases">
        <title>Piscinibacter sp. Jin2 Genome sequencing and assembly.</title>
        <authorList>
            <person name="Kim I."/>
        </authorList>
    </citation>
    <scope>NUCLEOTIDE SEQUENCE [LARGE SCALE GENOMIC DNA]</scope>
    <source>
        <strain evidence="2 3">Jin2</strain>
    </source>
</reference>
<dbReference type="InterPro" id="IPR029062">
    <property type="entry name" value="Class_I_gatase-like"/>
</dbReference>
<dbReference type="Pfam" id="PF01965">
    <property type="entry name" value="DJ-1_PfpI"/>
    <property type="match status" value="1"/>
</dbReference>
<keyword evidence="3" id="KW-1185">Reference proteome</keyword>
<feature type="domain" description="DJ-1/PfpI" evidence="1">
    <location>
        <begin position="13"/>
        <end position="176"/>
    </location>
</feature>
<organism evidence="2 3">
    <name type="scientific">Aquariibacter lacus</name>
    <dbReference type="NCBI Taxonomy" id="2801332"/>
    <lineage>
        <taxon>Bacteria</taxon>
        <taxon>Pseudomonadati</taxon>
        <taxon>Pseudomonadota</taxon>
        <taxon>Betaproteobacteria</taxon>
        <taxon>Burkholderiales</taxon>
        <taxon>Sphaerotilaceae</taxon>
        <taxon>Aquariibacter</taxon>
    </lineage>
</organism>
<dbReference type="InterPro" id="IPR002818">
    <property type="entry name" value="DJ-1/PfpI"/>
</dbReference>
<evidence type="ECO:0000313" key="2">
    <source>
        <dbReference type="EMBL" id="MBL0720549.1"/>
    </source>
</evidence>
<dbReference type="EMBL" id="JAERRA010000002">
    <property type="protein sequence ID" value="MBL0720549.1"/>
    <property type="molecule type" value="Genomic_DNA"/>
</dbReference>
<dbReference type="AlphaFoldDB" id="A0A9X0XF26"/>
<dbReference type="PANTHER" id="PTHR43130:SF2">
    <property type="entry name" value="DJ-1_PFPI DOMAIN-CONTAINING PROTEIN"/>
    <property type="match status" value="1"/>
</dbReference>
<dbReference type="Gene3D" id="3.40.50.880">
    <property type="match status" value="1"/>
</dbReference>
<dbReference type="InterPro" id="IPR052158">
    <property type="entry name" value="INH-QAR"/>
</dbReference>
<name>A0A9X0XF26_9BURK</name>
<sequence length="233" mass="24898">MSAFPAHWHGSERISLLVYPGFTALDLVGPQYMLAGLMGAKLQLVAKTREPVRSDTGLVVVPDVSFEDSFERPDILFVPGGGQGTLDAMRDARTVAYVRERGRAAGQQVSVCTGSLLLGMAGLLKGRRATSHWITHGVLADLGAQPVHERVVADGPLLTGAGVSAGLDLGLALVAQRRDRLYAESLQLLAEYAPEPPFQAGRPDTAPPQARALMETMMRGLVAEMRSEATRAQ</sequence>